<name>A0A2T0Q828_9ACTN</name>
<evidence type="ECO:0000313" key="4">
    <source>
        <dbReference type="Proteomes" id="UP000237846"/>
    </source>
</evidence>
<dbReference type="OrthoDB" id="3479396at2"/>
<keyword evidence="2" id="KW-0472">Membrane</keyword>
<sequence length="484" mass="50146">MRSHPSGPQDPHRRPEQGGGERSPQQAHQPPPDGPPARPGPPPGRQPFVVPPPPNAMGDPRQHPQHDPWQGTPPGGARPPHPQGARPDSGPQRPPAGGPPPGQGFQQPYAAPPPGARQGPPPGQGGGHGGPPPRTPAGLPKREPKAEPPNPADRAGPPPVHTQPAVFAPDTRESGSGEQWSAFGQPPRRRPDDGRGSGPVPWSVSRPDDETANLAAVPADRDPRATRLDGLGPARPGGADATRVGGLPPVDDYDDREPRRDPRRRTNAVLIGAIVVVALVLVVGIGGYFLGMRPGGDPAAPGGEQAGPVDITSESTDTAPLDPATAFAAPTLETAQGETFTQVTAAASDDCATAARNGFAEVLSANDCRQVARASYVDAEQQFAVTTGIAAFADAESARAAYESADFAAGEWFTGLQGDEGSGADRLHYSGAQVAGEVWGRYVTFTVASYSNGRFPPQEDEDLVRLSQEFVAPASAEVVRRAGG</sequence>
<feature type="compositionally biased region" description="Pro residues" evidence="1">
    <location>
        <begin position="29"/>
        <end position="55"/>
    </location>
</feature>
<feature type="region of interest" description="Disordered" evidence="1">
    <location>
        <begin position="299"/>
        <end position="322"/>
    </location>
</feature>
<keyword evidence="4" id="KW-1185">Reference proteome</keyword>
<evidence type="ECO:0000256" key="2">
    <source>
        <dbReference type="SAM" id="Phobius"/>
    </source>
</evidence>
<dbReference type="AlphaFoldDB" id="A0A2T0Q828"/>
<keyword evidence="2" id="KW-0812">Transmembrane</keyword>
<evidence type="ECO:0000256" key="1">
    <source>
        <dbReference type="SAM" id="MobiDB-lite"/>
    </source>
</evidence>
<keyword evidence="2" id="KW-1133">Transmembrane helix</keyword>
<dbReference type="RefSeq" id="WP_146159446.1">
    <property type="nucleotide sequence ID" value="NZ_PVZC01000003.1"/>
</dbReference>
<dbReference type="Proteomes" id="UP000237846">
    <property type="component" value="Unassembled WGS sequence"/>
</dbReference>
<protein>
    <submittedName>
        <fullName evidence="3">Uncharacterized protein</fullName>
    </submittedName>
</protein>
<feature type="compositionally biased region" description="Pro residues" evidence="1">
    <location>
        <begin position="110"/>
        <end position="123"/>
    </location>
</feature>
<feature type="region of interest" description="Disordered" evidence="1">
    <location>
        <begin position="1"/>
        <end position="262"/>
    </location>
</feature>
<comment type="caution">
    <text evidence="3">The sequence shown here is derived from an EMBL/GenBank/DDBJ whole genome shotgun (WGS) entry which is preliminary data.</text>
</comment>
<proteinExistence type="predicted"/>
<evidence type="ECO:0000313" key="3">
    <source>
        <dbReference type="EMBL" id="PRY00011.1"/>
    </source>
</evidence>
<accession>A0A2T0Q828</accession>
<feature type="compositionally biased region" description="Pro residues" evidence="1">
    <location>
        <begin position="92"/>
        <end position="102"/>
    </location>
</feature>
<reference evidence="3 4" key="1">
    <citation type="submission" date="2018-03" db="EMBL/GenBank/DDBJ databases">
        <title>Genomic Encyclopedia of Archaeal and Bacterial Type Strains, Phase II (KMG-II): from individual species to whole genera.</title>
        <authorList>
            <person name="Goeker M."/>
        </authorList>
    </citation>
    <scope>NUCLEOTIDE SEQUENCE [LARGE SCALE GENOMIC DNA]</scope>
    <source>
        <strain evidence="3 4">DSM 45601</strain>
    </source>
</reference>
<organism evidence="3 4">
    <name type="scientific">Allonocardiopsis opalescens</name>
    <dbReference type="NCBI Taxonomy" id="1144618"/>
    <lineage>
        <taxon>Bacteria</taxon>
        <taxon>Bacillati</taxon>
        <taxon>Actinomycetota</taxon>
        <taxon>Actinomycetes</taxon>
        <taxon>Streptosporangiales</taxon>
        <taxon>Allonocardiopsis</taxon>
    </lineage>
</organism>
<gene>
    <name evidence="3" type="ORF">CLV72_103621</name>
</gene>
<feature type="compositionally biased region" description="Pro residues" evidence="1">
    <location>
        <begin position="147"/>
        <end position="161"/>
    </location>
</feature>
<dbReference type="EMBL" id="PVZC01000003">
    <property type="protein sequence ID" value="PRY00011.1"/>
    <property type="molecule type" value="Genomic_DNA"/>
</dbReference>
<feature type="transmembrane region" description="Helical" evidence="2">
    <location>
        <begin position="268"/>
        <end position="290"/>
    </location>
</feature>